<gene>
    <name evidence="1" type="ORF">EH32_14100</name>
</gene>
<accession>A0A074MJD7</accession>
<protein>
    <recommendedName>
        <fullName evidence="3">Glycosyltransferase 2-like domain-containing protein</fullName>
    </recommendedName>
</protein>
<dbReference type="Gene3D" id="3.90.550.10">
    <property type="entry name" value="Spore Coat Polysaccharide Biosynthesis Protein SpsA, Chain A"/>
    <property type="match status" value="1"/>
</dbReference>
<dbReference type="SUPFAM" id="SSF53448">
    <property type="entry name" value="Nucleotide-diphospho-sugar transferases"/>
    <property type="match status" value="1"/>
</dbReference>
<organism evidence="1 2">
    <name type="scientific">Erythrobacter litoralis</name>
    <dbReference type="NCBI Taxonomy" id="39960"/>
    <lineage>
        <taxon>Bacteria</taxon>
        <taxon>Pseudomonadati</taxon>
        <taxon>Pseudomonadota</taxon>
        <taxon>Alphaproteobacteria</taxon>
        <taxon>Sphingomonadales</taxon>
        <taxon>Erythrobacteraceae</taxon>
        <taxon>Erythrobacter/Porphyrobacter group</taxon>
        <taxon>Erythrobacter</taxon>
    </lineage>
</organism>
<proteinExistence type="predicted"/>
<dbReference type="EMBL" id="JMIX01000008">
    <property type="protein sequence ID" value="KEO92920.1"/>
    <property type="molecule type" value="Genomic_DNA"/>
</dbReference>
<evidence type="ECO:0000313" key="2">
    <source>
        <dbReference type="Proteomes" id="UP000027866"/>
    </source>
</evidence>
<evidence type="ECO:0008006" key="3">
    <source>
        <dbReference type="Google" id="ProtNLM"/>
    </source>
</evidence>
<comment type="caution">
    <text evidence="1">The sequence shown here is derived from an EMBL/GenBank/DDBJ whole genome shotgun (WGS) entry which is preliminary data.</text>
</comment>
<reference evidence="1 2" key="1">
    <citation type="submission" date="2014-04" db="EMBL/GenBank/DDBJ databases">
        <title>A comprehensive comparison of genomes of Erythrobacter spp. Strains.</title>
        <authorList>
            <person name="Zheng Q."/>
        </authorList>
    </citation>
    <scope>NUCLEOTIDE SEQUENCE [LARGE SCALE GENOMIC DNA]</scope>
    <source>
        <strain evidence="1 2">DSM 8509</strain>
    </source>
</reference>
<dbReference type="AlphaFoldDB" id="A0A074MJD7"/>
<sequence length="387" mass="41771">MGPLYGNAGFWRSLRKRKIFMHAPLHRVPAPRTSGSFIPSRIPEPVPAALRHLLAAEPFAGRVRLTCSDWPARAGASHAVAMPVRNEIALLPRALAAIEAAMIEARSETGGAGIAVFVVNDTRDASADCIRDWARDAPCGVALIEAEFDDTIRGAVHSRRLALDCAAALVRPGGALLTSDADSHVAPGWIVRCLAELAAGADLVCEDVRLDERELARLPDSVRRTGEAERTYFEASERLWQVWTAGRIGRFAYRASGASMAVSARAYRAIGGLPLPAIGEDAALCAEILRSGRRAVQLGDAGTRTSARIEGRAAGGCGGELARRARSDDPACDARLLPVYELRKSAERRMHCGLATRERTPPMRLSEIERELGKARRLLAEHEARDA</sequence>
<dbReference type="Proteomes" id="UP000027866">
    <property type="component" value="Unassembled WGS sequence"/>
</dbReference>
<keyword evidence="2" id="KW-1185">Reference proteome</keyword>
<name>A0A074MJD7_9SPHN</name>
<dbReference type="InterPro" id="IPR029044">
    <property type="entry name" value="Nucleotide-diphossugar_trans"/>
</dbReference>
<evidence type="ECO:0000313" key="1">
    <source>
        <dbReference type="EMBL" id="KEO92920.1"/>
    </source>
</evidence>